<feature type="compositionally biased region" description="Pro residues" evidence="6">
    <location>
        <begin position="433"/>
        <end position="447"/>
    </location>
</feature>
<dbReference type="SUPFAM" id="SSF53067">
    <property type="entry name" value="Actin-like ATPase domain"/>
    <property type="match status" value="2"/>
</dbReference>
<keyword evidence="5" id="KW-0143">Chaperone</keyword>
<evidence type="ECO:0000313" key="8">
    <source>
        <dbReference type="EMBL" id="MCO1661174.1"/>
    </source>
</evidence>
<feature type="transmembrane region" description="Helical" evidence="7">
    <location>
        <begin position="464"/>
        <end position="488"/>
    </location>
</feature>
<dbReference type="Pfam" id="PF00012">
    <property type="entry name" value="HSP70"/>
    <property type="match status" value="1"/>
</dbReference>
<dbReference type="Proteomes" id="UP001165283">
    <property type="component" value="Unassembled WGS sequence"/>
</dbReference>
<dbReference type="PRINTS" id="PR00301">
    <property type="entry name" value="HEATSHOCK70"/>
</dbReference>
<evidence type="ECO:0000256" key="6">
    <source>
        <dbReference type="SAM" id="MobiDB-lite"/>
    </source>
</evidence>
<comment type="caution">
    <text evidence="8">The sequence shown here is derived from an EMBL/GenBank/DDBJ whole genome shotgun (WGS) entry which is preliminary data.</text>
</comment>
<feature type="region of interest" description="Disordered" evidence="6">
    <location>
        <begin position="495"/>
        <end position="629"/>
    </location>
</feature>
<proteinExistence type="inferred from homology"/>
<organism evidence="8 9">
    <name type="scientific">Pseudonocardia humida</name>
    <dbReference type="NCBI Taxonomy" id="2800819"/>
    <lineage>
        <taxon>Bacteria</taxon>
        <taxon>Bacillati</taxon>
        <taxon>Actinomycetota</taxon>
        <taxon>Actinomycetes</taxon>
        <taxon>Pseudonocardiales</taxon>
        <taxon>Pseudonocardiaceae</taxon>
        <taxon>Pseudonocardia</taxon>
    </lineage>
</organism>
<evidence type="ECO:0000256" key="3">
    <source>
        <dbReference type="ARBA" id="ARBA00022840"/>
    </source>
</evidence>
<feature type="region of interest" description="Disordered" evidence="6">
    <location>
        <begin position="389"/>
        <end position="457"/>
    </location>
</feature>
<gene>
    <name evidence="8" type="ORF">KDL28_39625</name>
</gene>
<feature type="compositionally biased region" description="Low complexity" evidence="6">
    <location>
        <begin position="589"/>
        <end position="601"/>
    </location>
</feature>
<dbReference type="InterPro" id="IPR013126">
    <property type="entry name" value="Hsp_70_fam"/>
</dbReference>
<keyword evidence="2" id="KW-0547">Nucleotide-binding</keyword>
<protein>
    <submittedName>
        <fullName evidence="8">Hsp70 family protein</fullName>
    </submittedName>
</protein>
<dbReference type="InterPro" id="IPR043129">
    <property type="entry name" value="ATPase_NBD"/>
</dbReference>
<keyword evidence="7" id="KW-1133">Transmembrane helix</keyword>
<dbReference type="Gene3D" id="3.30.420.40">
    <property type="match status" value="2"/>
</dbReference>
<dbReference type="RefSeq" id="WP_252446680.1">
    <property type="nucleotide sequence ID" value="NZ_JAGSOV010000114.1"/>
</dbReference>
<sequence length="629" mass="62399">MSYQLAVDLGTTHLSAAVARPDGTVEPAALGAATGAAPGTVPAVVHVDADGRLSVGESAVRRLLSDPDRVVAELVRRIGDRTPLVVGGAPVAAEALAARVVAHVARTVATTEGGPAAGVAVTHPASWGPHKVEAMRAALAAVGLDRAVLLTEAQAAAERHAAVEPLEPGAVLAVLDIGGGACDATVVRRDPRGFALLGRPERIERLGGADVDDVVFEHVRARLGERWDTLDPSDPTTLAAVAALRRDCTSAKEALSGSAEVAVPVALPGIRVDVELTRAALVELIRPALGEAVDLLIRVMEPVTLPGTPTVLLVGGSTRIPLVAELVAERTGLAVSRVQDPVTAVAAGAALAVRPAERPVPAPAAPVGSAVGPAIGSAVGSAIGSAIGSSLAPGGPGSRPDLDRLDVRPTPDPRPDPIGTGRGMPRVATLPATAPPPPPRPSGPNDPPGGVHPFRPERPARRRIPLVATVLAAVVAAAVLVGGLISLYRAGSITPTGSPAVASTPERTTPPPLLTTAGEPEPTAAPEQPRRQPAPAAPAPRPAEGPAPTTTAAPVTTTAAPVTQPPATTAPAGGQPGDGGGEGGDELNGDPNGGDPNSGDPSEGGANEGDSSPAPAGADGQTGAAGDDR</sequence>
<keyword evidence="9" id="KW-1185">Reference proteome</keyword>
<feature type="compositionally biased region" description="Low complexity" evidence="6">
    <location>
        <begin position="514"/>
        <end position="534"/>
    </location>
</feature>
<keyword evidence="4" id="KW-0346">Stress response</keyword>
<dbReference type="PANTHER" id="PTHR42749">
    <property type="entry name" value="CELL SHAPE-DETERMINING PROTEIN MREB"/>
    <property type="match status" value="1"/>
</dbReference>
<feature type="compositionally biased region" description="Basic and acidic residues" evidence="6">
    <location>
        <begin position="400"/>
        <end position="415"/>
    </location>
</feature>
<dbReference type="PANTHER" id="PTHR42749:SF1">
    <property type="entry name" value="CELL SHAPE-DETERMINING PROTEIN MREB"/>
    <property type="match status" value="1"/>
</dbReference>
<evidence type="ECO:0000256" key="4">
    <source>
        <dbReference type="ARBA" id="ARBA00023016"/>
    </source>
</evidence>
<dbReference type="InterPro" id="IPR018181">
    <property type="entry name" value="Heat_shock_70_CS"/>
</dbReference>
<evidence type="ECO:0000256" key="7">
    <source>
        <dbReference type="SAM" id="Phobius"/>
    </source>
</evidence>
<feature type="compositionally biased region" description="Low complexity" evidence="6">
    <location>
        <begin position="616"/>
        <end position="629"/>
    </location>
</feature>
<feature type="compositionally biased region" description="Pro residues" evidence="6">
    <location>
        <begin position="535"/>
        <end position="545"/>
    </location>
</feature>
<evidence type="ECO:0000313" key="9">
    <source>
        <dbReference type="Proteomes" id="UP001165283"/>
    </source>
</evidence>
<evidence type="ECO:0000256" key="1">
    <source>
        <dbReference type="ARBA" id="ARBA00007381"/>
    </source>
</evidence>
<accession>A0ABT1AEK7</accession>
<feature type="compositionally biased region" description="Low complexity" evidence="6">
    <location>
        <begin position="546"/>
        <end position="573"/>
    </location>
</feature>
<evidence type="ECO:0000256" key="2">
    <source>
        <dbReference type="ARBA" id="ARBA00022741"/>
    </source>
</evidence>
<comment type="similarity">
    <text evidence="1">Belongs to the heat shock protein 70 family.</text>
</comment>
<keyword evidence="3" id="KW-0067">ATP-binding</keyword>
<dbReference type="PROSITE" id="PS01036">
    <property type="entry name" value="HSP70_3"/>
    <property type="match status" value="1"/>
</dbReference>
<evidence type="ECO:0000256" key="5">
    <source>
        <dbReference type="ARBA" id="ARBA00023186"/>
    </source>
</evidence>
<reference evidence="8" key="1">
    <citation type="submission" date="2021-04" db="EMBL/GenBank/DDBJ databases">
        <title>Pseudonocardia sp. nov., isolated from sandy soil of mangrove forest.</title>
        <authorList>
            <person name="Zan Z."/>
            <person name="Huang R."/>
            <person name="Liu W."/>
        </authorList>
    </citation>
    <scope>NUCLEOTIDE SEQUENCE</scope>
    <source>
        <strain evidence="8">S2-4</strain>
    </source>
</reference>
<keyword evidence="7" id="KW-0812">Transmembrane</keyword>
<name>A0ABT1AEK7_9PSEU</name>
<dbReference type="EMBL" id="JAGSOV010000114">
    <property type="protein sequence ID" value="MCO1661174.1"/>
    <property type="molecule type" value="Genomic_DNA"/>
</dbReference>
<keyword evidence="7" id="KW-0472">Membrane</keyword>
<dbReference type="Gene3D" id="3.90.640.10">
    <property type="entry name" value="Actin, Chain A, domain 4"/>
    <property type="match status" value="1"/>
</dbReference>